<name>A0AA48K7D2_9BACT</name>
<accession>A0AA48K7D2</accession>
<evidence type="ECO:0000313" key="2">
    <source>
        <dbReference type="EMBL" id="BDU70971.1"/>
    </source>
</evidence>
<evidence type="ECO:0000313" key="3">
    <source>
        <dbReference type="Proteomes" id="UP001238179"/>
    </source>
</evidence>
<evidence type="ECO:0000256" key="1">
    <source>
        <dbReference type="SAM" id="Phobius"/>
    </source>
</evidence>
<dbReference type="KEGG" id="msil:METEAL_01450"/>
<reference evidence="3" key="1">
    <citation type="journal article" date="2023" name="Int. J. Syst. Evol. Microbiol.">
        <title>Mesoterricola silvestris gen. nov., sp. nov., Mesoterricola sediminis sp. nov., Geothrix oryzae sp. nov., Geothrix edaphica sp. nov., Geothrix rubra sp. nov., and Geothrix limicola sp. nov., six novel members of Acidobacteriota isolated from soils.</title>
        <authorList>
            <person name="Itoh H."/>
            <person name="Sugisawa Y."/>
            <person name="Mise K."/>
            <person name="Xu Z."/>
            <person name="Kuniyasu M."/>
            <person name="Ushijima N."/>
            <person name="Kawano K."/>
            <person name="Kobayashi E."/>
            <person name="Shiratori Y."/>
            <person name="Masuda Y."/>
            <person name="Senoo K."/>
        </authorList>
    </citation>
    <scope>NUCLEOTIDE SEQUENCE [LARGE SCALE GENOMIC DNA]</scope>
    <source>
        <strain evidence="3">W79</strain>
    </source>
</reference>
<dbReference type="EMBL" id="AP027080">
    <property type="protein sequence ID" value="BDU70971.1"/>
    <property type="molecule type" value="Genomic_DNA"/>
</dbReference>
<keyword evidence="1" id="KW-1133">Transmembrane helix</keyword>
<keyword evidence="1" id="KW-0812">Transmembrane</keyword>
<dbReference type="AlphaFoldDB" id="A0AA48K7D2"/>
<dbReference type="RefSeq" id="WP_316413868.1">
    <property type="nucleotide sequence ID" value="NZ_AP027080.1"/>
</dbReference>
<protein>
    <submittedName>
        <fullName evidence="2">Uncharacterized protein</fullName>
    </submittedName>
</protein>
<organism evidence="2 3">
    <name type="scientific">Mesoterricola silvestris</name>
    <dbReference type="NCBI Taxonomy" id="2927979"/>
    <lineage>
        <taxon>Bacteria</taxon>
        <taxon>Pseudomonadati</taxon>
        <taxon>Acidobacteriota</taxon>
        <taxon>Holophagae</taxon>
        <taxon>Holophagales</taxon>
        <taxon>Holophagaceae</taxon>
        <taxon>Mesoterricola</taxon>
    </lineage>
</organism>
<keyword evidence="1" id="KW-0472">Membrane</keyword>
<sequence>MPIYAPSLPPRPEQGQGLHPALVIFRFDLRRVLRLKLGRFFGFVFVVILLILCAELYLNHLMASRSSLADVKRVADAFLPQGAKFQAGLLNPLMIAVLWLQVALVGGGLVARDTLYRIRPLLYAHPVTPRDYLAAKALFAAGLPLAVMLPFILLPWGLSLAIGGLRGPVWPSAPLYLVPAALAVSALMGAVTLGASSLASSPKAGFGWALGILLGSSALSAVASGVMGDPRWLALGVGTLSKAWPRLILGLDTQQGWIPVVLGTAFHLTLWLAVAIRRTRPSEAIL</sequence>
<gene>
    <name evidence="2" type="ORF">METEAL_01450</name>
</gene>
<feature type="transmembrane region" description="Helical" evidence="1">
    <location>
        <begin position="89"/>
        <end position="111"/>
    </location>
</feature>
<feature type="transmembrane region" description="Helical" evidence="1">
    <location>
        <begin position="40"/>
        <end position="58"/>
    </location>
</feature>
<feature type="transmembrane region" description="Helical" evidence="1">
    <location>
        <begin position="173"/>
        <end position="194"/>
    </location>
</feature>
<feature type="transmembrane region" description="Helical" evidence="1">
    <location>
        <begin position="256"/>
        <end position="276"/>
    </location>
</feature>
<dbReference type="Proteomes" id="UP001238179">
    <property type="component" value="Chromosome"/>
</dbReference>
<feature type="transmembrane region" description="Helical" evidence="1">
    <location>
        <begin position="132"/>
        <end position="153"/>
    </location>
</feature>
<keyword evidence="3" id="KW-1185">Reference proteome</keyword>
<proteinExistence type="predicted"/>
<feature type="transmembrane region" description="Helical" evidence="1">
    <location>
        <begin position="206"/>
        <end position="227"/>
    </location>
</feature>